<dbReference type="PROSITE" id="PS00806">
    <property type="entry name" value="ALDOLASE_CLASS_II_2"/>
    <property type="match status" value="1"/>
</dbReference>
<dbReference type="PANTHER" id="PTHR30304:SF0">
    <property type="entry name" value="D-TAGATOSE-1,6-BISPHOSPHATE ALDOLASE SUBUNIT GATY-RELATED"/>
    <property type="match status" value="1"/>
</dbReference>
<dbReference type="GO" id="GO:0005975">
    <property type="term" value="P:carbohydrate metabolic process"/>
    <property type="evidence" value="ECO:0007669"/>
    <property type="project" value="InterPro"/>
</dbReference>
<dbReference type="PIRSF" id="PIRSF001359">
    <property type="entry name" value="F_bP_aldolase_II"/>
    <property type="match status" value="1"/>
</dbReference>
<keyword evidence="4" id="KW-1185">Reference proteome</keyword>
<evidence type="ECO:0000256" key="2">
    <source>
        <dbReference type="PIRSR" id="PIRSR001359-3"/>
    </source>
</evidence>
<dbReference type="RefSeq" id="WP_218111680.1">
    <property type="nucleotide sequence ID" value="NZ_CP065383.1"/>
</dbReference>
<dbReference type="AlphaFoldDB" id="A0A7T1ANJ5"/>
<dbReference type="GO" id="GO:0004332">
    <property type="term" value="F:fructose-bisphosphate aldolase activity"/>
    <property type="evidence" value="ECO:0007669"/>
    <property type="project" value="UniProtKB-EC"/>
</dbReference>
<dbReference type="EC" id="4.1.2.13" evidence="3"/>
<dbReference type="NCBIfam" id="TIGR00167">
    <property type="entry name" value="cbbA"/>
    <property type="match status" value="1"/>
</dbReference>
<dbReference type="InterPro" id="IPR013785">
    <property type="entry name" value="Aldolase_TIM"/>
</dbReference>
<dbReference type="SUPFAM" id="SSF51569">
    <property type="entry name" value="Aldolase"/>
    <property type="match status" value="1"/>
</dbReference>
<keyword evidence="2" id="KW-0479">Metal-binding</keyword>
<dbReference type="KEGG" id="alam:RT761_02428"/>
<dbReference type="InterPro" id="IPR050246">
    <property type="entry name" value="Class_II_FBP_aldolase"/>
</dbReference>
<dbReference type="PANTHER" id="PTHR30304">
    <property type="entry name" value="D-TAGATOSE-1,6-BISPHOSPHATE ALDOLASE"/>
    <property type="match status" value="1"/>
</dbReference>
<sequence>MALAPFKNLLHYALQEHYAIGAYTTFNMEYTRGLVEAAQENQSPIIIMFGTVETDYAGMERLCSIILREIYLSKVPIGLHFDHGNSFEIVIKAIASGFNSVMFDGSHLPYEENVEITREIVRVAHAVDIAVEAELGLVGGTEGETGTEELDTETTGLTDPDQALDFVNKTGVDALAVAIGTAHGLYRKKPTIDIDRLIAIRKKVAVPLVLHGGSDTPEEKLLSSIDHGIAKININSDLKAAFTRSLRSSLSNAPDDIAFEKHLAQATTAMKKALKQKMELFRSSGKASGLVSHSF</sequence>
<evidence type="ECO:0000313" key="4">
    <source>
        <dbReference type="Proteomes" id="UP000594463"/>
    </source>
</evidence>
<feature type="binding site" evidence="2">
    <location>
        <position position="183"/>
    </location>
    <ligand>
        <name>Zn(2+)</name>
        <dbReference type="ChEBI" id="CHEBI:29105"/>
        <label>1</label>
        <note>catalytic</note>
    </ligand>
</feature>
<feature type="binding site" evidence="2">
    <location>
        <position position="211"/>
    </location>
    <ligand>
        <name>Zn(2+)</name>
        <dbReference type="ChEBI" id="CHEBI:29105"/>
        <label>1</label>
        <note>catalytic</note>
    </ligand>
</feature>
<proteinExistence type="predicted"/>
<dbReference type="Proteomes" id="UP000594463">
    <property type="component" value="Chromosome"/>
</dbReference>
<accession>A0A7T1ANJ5</accession>
<organism evidence="3 4">
    <name type="scientific">Atribacter laminatus</name>
    <dbReference type="NCBI Taxonomy" id="2847778"/>
    <lineage>
        <taxon>Bacteria</taxon>
        <taxon>Pseudomonadati</taxon>
        <taxon>Atribacterota</taxon>
        <taxon>Atribacteria</taxon>
        <taxon>Atribacterales</taxon>
        <taxon>Atribacteraceae</taxon>
        <taxon>Atribacter</taxon>
    </lineage>
</organism>
<dbReference type="EMBL" id="CP065383">
    <property type="protein sequence ID" value="QPM69199.1"/>
    <property type="molecule type" value="Genomic_DNA"/>
</dbReference>
<keyword evidence="2" id="KW-0862">Zinc</keyword>
<dbReference type="CDD" id="cd00947">
    <property type="entry name" value="TBP_aldolase_IIB"/>
    <property type="match status" value="1"/>
</dbReference>
<dbReference type="GO" id="GO:0008270">
    <property type="term" value="F:zinc ion binding"/>
    <property type="evidence" value="ECO:0007669"/>
    <property type="project" value="InterPro"/>
</dbReference>
<evidence type="ECO:0000313" key="3">
    <source>
        <dbReference type="EMBL" id="QPM69199.1"/>
    </source>
</evidence>
<feature type="binding site" evidence="2">
    <location>
        <position position="83"/>
    </location>
    <ligand>
        <name>Zn(2+)</name>
        <dbReference type="ChEBI" id="CHEBI:29105"/>
        <label>1</label>
        <note>catalytic</note>
    </ligand>
</feature>
<dbReference type="Pfam" id="PF01116">
    <property type="entry name" value="F_bP_aldolase"/>
    <property type="match status" value="1"/>
</dbReference>
<keyword evidence="3" id="KW-0456">Lyase</keyword>
<protein>
    <submittedName>
        <fullName evidence="3">Fructose-bisphosphate aldolase</fullName>
        <ecNumber evidence="3">4.1.2.13</ecNumber>
    </submittedName>
</protein>
<evidence type="ECO:0000256" key="1">
    <source>
        <dbReference type="PIRSR" id="PIRSR001359-1"/>
    </source>
</evidence>
<comment type="cofactor">
    <cofactor evidence="2">
        <name>Zn(2+)</name>
        <dbReference type="ChEBI" id="CHEBI:29105"/>
    </cofactor>
    <text evidence="2">Binds 2 Zn(2+) ions per subunit. One is catalytic and the other provides a structural contribution.</text>
</comment>
<reference evidence="3 4" key="1">
    <citation type="journal article" date="2021" name="Nat. Commun.">
        <title>Isolation of a member of the candidate phylum Atribacteria reveals a unique cell membrane structure.</title>
        <authorList>
            <person name="Taiki K."/>
            <person name="Nobu M.K."/>
            <person name="Kusada H."/>
            <person name="Meng X.-Y."/>
            <person name="Hosoki N."/>
            <person name="Uematsu K."/>
            <person name="Yoshioka H."/>
            <person name="Kamagata Y."/>
            <person name="Tamaki H."/>
        </authorList>
    </citation>
    <scope>NUCLEOTIDE SEQUENCE [LARGE SCALE GENOMIC DNA]</scope>
    <source>
        <strain evidence="3 4">RT761</strain>
    </source>
</reference>
<feature type="binding site" evidence="2">
    <location>
        <position position="134"/>
    </location>
    <ligand>
        <name>Zn(2+)</name>
        <dbReference type="ChEBI" id="CHEBI:29105"/>
        <label>2</label>
    </ligand>
</feature>
<dbReference type="InterPro" id="IPR000771">
    <property type="entry name" value="FBA_II"/>
</dbReference>
<feature type="binding site" evidence="2">
    <location>
        <position position="104"/>
    </location>
    <ligand>
        <name>Zn(2+)</name>
        <dbReference type="ChEBI" id="CHEBI:29105"/>
        <label>2</label>
    </ligand>
</feature>
<name>A0A7T1ANJ5_ATRLM</name>
<dbReference type="Gene3D" id="3.20.20.70">
    <property type="entry name" value="Aldolase class I"/>
    <property type="match status" value="1"/>
</dbReference>
<gene>
    <name evidence="3" type="primary">fba_3</name>
    <name evidence="3" type="ORF">RT761_02428</name>
</gene>
<dbReference type="PROSITE" id="PS00602">
    <property type="entry name" value="ALDOLASE_CLASS_II_1"/>
    <property type="match status" value="1"/>
</dbReference>
<feature type="active site" description="Proton donor" evidence="1">
    <location>
        <position position="82"/>
    </location>
</feature>